<proteinExistence type="predicted"/>
<dbReference type="EMBL" id="HBFF01000616">
    <property type="protein sequence ID" value="CAD8727567.1"/>
    <property type="molecule type" value="Transcribed_RNA"/>
</dbReference>
<gene>
    <name evidence="1" type="ORF">OMED0936_LOCUS484</name>
</gene>
<accession>A0A7S0XKH5</accession>
<protein>
    <submittedName>
        <fullName evidence="1">Uncharacterized protein</fullName>
    </submittedName>
</protein>
<name>A0A7S0XKH5_9CHLO</name>
<reference evidence="1" key="1">
    <citation type="submission" date="2021-01" db="EMBL/GenBank/DDBJ databases">
        <authorList>
            <person name="Corre E."/>
            <person name="Pelletier E."/>
            <person name="Niang G."/>
            <person name="Scheremetjew M."/>
            <person name="Finn R."/>
            <person name="Kale V."/>
            <person name="Holt S."/>
            <person name="Cochrane G."/>
            <person name="Meng A."/>
            <person name="Brown T."/>
            <person name="Cohen L."/>
        </authorList>
    </citation>
    <scope>NUCLEOTIDE SEQUENCE</scope>
    <source>
        <strain evidence="1">Clade-D-RCC2573</strain>
    </source>
</reference>
<organism evidence="1">
    <name type="scientific">Ostreococcus mediterraneus</name>
    <dbReference type="NCBI Taxonomy" id="1486918"/>
    <lineage>
        <taxon>Eukaryota</taxon>
        <taxon>Viridiplantae</taxon>
        <taxon>Chlorophyta</taxon>
        <taxon>Mamiellophyceae</taxon>
        <taxon>Mamiellales</taxon>
        <taxon>Bathycoccaceae</taxon>
        <taxon>Ostreococcus</taxon>
    </lineage>
</organism>
<dbReference type="AlphaFoldDB" id="A0A7S0XKH5"/>
<evidence type="ECO:0000313" key="1">
    <source>
        <dbReference type="EMBL" id="CAD8727567.1"/>
    </source>
</evidence>
<sequence>MQSRSDAHTKLRDVTSRLDQEAGLSAPRQIRNCSTVDEVLGVFAHVFRLLGVIPNKEHLSNDDVHKTLKCLRCPIHFTHITLPPQNSEFNGAEIALILEWLAGLVDLKLLPNLVPKAEELKMHVLFNQFIRSYECFLQGEDVACSMIHRSRLDDSRKLNDAHKHEMDEMKTENSTLLSFLCVGADLSQGISVKRSKEYELQMLEHAYRQKSKLHSEKVTDSTSKLLHSRRRMSAMGRTLEDRIERVNTVQAKRNVGYMVDSKNTVESSICDLDRLVQLVSQLSNQYRKLISYLPSTCGPELLPEFTALTDCRGGVPEPESLSTIRRIRDLTTSKTRDIANLLLHRDVLNSNIVNAHMQRATVCSTLVAELYASESTYESERNQINSAISELKLELSQVELQFPKEELSNSLQEDISRKETHFAQTQGRCAQEKSTMQHDILLALDDMMSHKQKVLCSLDAK</sequence>